<evidence type="ECO:0000256" key="17">
    <source>
        <dbReference type="ARBA" id="ARBA00074394"/>
    </source>
</evidence>
<evidence type="ECO:0000256" key="3">
    <source>
        <dbReference type="ARBA" id="ARBA00012413"/>
    </source>
</evidence>
<evidence type="ECO:0000256" key="2">
    <source>
        <dbReference type="ARBA" id="ARBA00005402"/>
    </source>
</evidence>
<protein>
    <recommendedName>
        <fullName evidence="17">Delta(14)-sterol reductase ERG24</fullName>
        <ecNumber evidence="3">1.3.1.70</ecNumber>
    </recommendedName>
    <alternativeName>
        <fullName evidence="19">C-14 sterol reductase ERG24</fullName>
    </alternativeName>
    <alternativeName>
        <fullName evidence="18">Sterol C14-reductase ERG24</fullName>
    </alternativeName>
</protein>
<comment type="catalytic activity">
    <reaction evidence="15">
        <text>4,4-dimethyl-5alpha-cholesta-8,24-dien-3beta-ol + NADP(+) = 4,4-dimethyl-5alpha-cholesta-8,14,24-trien-3beta-ol + NADPH + H(+)</text>
        <dbReference type="Rhea" id="RHEA:18561"/>
        <dbReference type="ChEBI" id="CHEBI:15378"/>
        <dbReference type="ChEBI" id="CHEBI:17813"/>
        <dbReference type="ChEBI" id="CHEBI:18364"/>
        <dbReference type="ChEBI" id="CHEBI:57783"/>
        <dbReference type="ChEBI" id="CHEBI:58349"/>
        <dbReference type="EC" id="1.3.1.70"/>
    </reaction>
    <physiologicalReaction direction="right-to-left" evidence="15">
        <dbReference type="Rhea" id="RHEA:18563"/>
    </physiologicalReaction>
</comment>
<dbReference type="PANTHER" id="PTHR21257">
    <property type="entry name" value="DELTA(14)-STEROL REDUCTASE"/>
    <property type="match status" value="1"/>
</dbReference>
<keyword evidence="22" id="KW-1185">Reference proteome</keyword>
<keyword evidence="6" id="KW-0521">NADP</keyword>
<evidence type="ECO:0000256" key="6">
    <source>
        <dbReference type="ARBA" id="ARBA00022857"/>
    </source>
</evidence>
<feature type="transmembrane region" description="Helical" evidence="20">
    <location>
        <begin position="378"/>
        <end position="403"/>
    </location>
</feature>
<evidence type="ECO:0000256" key="7">
    <source>
        <dbReference type="ARBA" id="ARBA00022955"/>
    </source>
</evidence>
<evidence type="ECO:0000256" key="8">
    <source>
        <dbReference type="ARBA" id="ARBA00022989"/>
    </source>
</evidence>
<keyword evidence="11" id="KW-0443">Lipid metabolism</keyword>
<evidence type="ECO:0000256" key="9">
    <source>
        <dbReference type="ARBA" id="ARBA00023002"/>
    </source>
</evidence>
<evidence type="ECO:0000313" key="22">
    <source>
        <dbReference type="Proteomes" id="UP000076154"/>
    </source>
</evidence>
<feature type="transmembrane region" description="Helical" evidence="20">
    <location>
        <begin position="82"/>
        <end position="99"/>
    </location>
</feature>
<dbReference type="OrthoDB" id="10262235at2759"/>
<comment type="pathway">
    <text evidence="16">Steroid biosynthesis; zymosterol biosynthesis; zymosterol from lanosterol: step 2/6.</text>
</comment>
<dbReference type="GO" id="GO:0050613">
    <property type="term" value="F:Delta14-sterol reductase activity"/>
    <property type="evidence" value="ECO:0007669"/>
    <property type="project" value="UniProtKB-EC"/>
</dbReference>
<evidence type="ECO:0000313" key="21">
    <source>
        <dbReference type="EMBL" id="RDB25643.1"/>
    </source>
</evidence>
<dbReference type="Gene3D" id="1.20.120.1630">
    <property type="match status" value="1"/>
</dbReference>
<dbReference type="EMBL" id="LUEZ02000040">
    <property type="protein sequence ID" value="RDB25643.1"/>
    <property type="molecule type" value="Genomic_DNA"/>
</dbReference>
<keyword evidence="5 20" id="KW-0812">Transmembrane</keyword>
<comment type="similarity">
    <text evidence="2">Belongs to the ERG4/ERG24 family.</text>
</comment>
<evidence type="ECO:0000256" key="15">
    <source>
        <dbReference type="ARBA" id="ARBA00052254"/>
    </source>
</evidence>
<dbReference type="EC" id="1.3.1.70" evidence="3"/>
<evidence type="ECO:0000256" key="5">
    <source>
        <dbReference type="ARBA" id="ARBA00022692"/>
    </source>
</evidence>
<keyword evidence="10" id="KW-0756">Sterol biosynthesis</keyword>
<organism evidence="21 22">
    <name type="scientific">Hypsizygus marmoreus</name>
    <name type="common">White beech mushroom</name>
    <name type="synonym">Agaricus marmoreus</name>
    <dbReference type="NCBI Taxonomy" id="39966"/>
    <lineage>
        <taxon>Eukaryota</taxon>
        <taxon>Fungi</taxon>
        <taxon>Dikarya</taxon>
        <taxon>Basidiomycota</taxon>
        <taxon>Agaricomycotina</taxon>
        <taxon>Agaricomycetes</taxon>
        <taxon>Agaricomycetidae</taxon>
        <taxon>Agaricales</taxon>
        <taxon>Tricholomatineae</taxon>
        <taxon>Lyophyllaceae</taxon>
        <taxon>Hypsizygus</taxon>
    </lineage>
</organism>
<dbReference type="STRING" id="39966.A0A369K1B0"/>
<sequence>MSSSKAVAKTAELNPRTTAYEFLGPPGALFVTLTVPTVTYALYFGCSEATGCRPDLSAIPDQIVTSLSDPAWWKGLWDTQAALIYLAWYAFCVVAWAILPGDRVEGTTLRTGEKKKYKINAFSTFLLALGLTSGTIYRYGPSAFTFLYEKWVGFVTASILMSIVQAFYCYAFSFQKGKLLALGGNSGNFIYDFFIGRELNPSVGSLDLKSFNELRPGLILWVLINISMACEQAVRRGGLDKVTDSMWLVLAFQGWYVADGLYNESALFTTMDITTDGFGFMLAVGDLAWVPFTYSLQARYLAFKHVELGYARTAAILLVNLAGYYIFRDANGEKNDFRNGKNPKNLQFFTTESGSKLLTSGWWGLSQHPNYFGDLLMALAWSLPTGFDTPITYFYVCYFAVLLAHRQRRDDENCHKKYGKDWEKYKKLVPYRIIPYIY</sequence>
<evidence type="ECO:0000256" key="10">
    <source>
        <dbReference type="ARBA" id="ARBA00023011"/>
    </source>
</evidence>
<evidence type="ECO:0000256" key="18">
    <source>
        <dbReference type="ARBA" id="ARBA00077841"/>
    </source>
</evidence>
<proteinExistence type="inferred from homology"/>
<name>A0A369K1B0_HYPMA</name>
<reference evidence="21" key="1">
    <citation type="submission" date="2018-04" db="EMBL/GenBank/DDBJ databases">
        <title>Whole genome sequencing of Hypsizygus marmoreus.</title>
        <authorList>
            <person name="Choi I.-G."/>
            <person name="Min B."/>
            <person name="Kim J.-G."/>
            <person name="Kim S."/>
            <person name="Oh Y.-L."/>
            <person name="Kong W.-S."/>
            <person name="Park H."/>
            <person name="Jeong J."/>
            <person name="Song E.-S."/>
        </authorList>
    </citation>
    <scope>NUCLEOTIDE SEQUENCE [LARGE SCALE GENOMIC DNA]</scope>
    <source>
        <strain evidence="21">51987-8</strain>
    </source>
</reference>
<keyword evidence="8 20" id="KW-1133">Transmembrane helix</keyword>
<evidence type="ECO:0000256" key="16">
    <source>
        <dbReference type="ARBA" id="ARBA00060638"/>
    </source>
</evidence>
<comment type="subcellular location">
    <subcellularLocation>
        <location evidence="1">Membrane</location>
        <topology evidence="1">Multi-pass membrane protein</topology>
    </subcellularLocation>
</comment>
<keyword evidence="13" id="KW-1207">Sterol metabolism</keyword>
<feature type="transmembrane region" description="Helical" evidence="20">
    <location>
        <begin position="308"/>
        <end position="327"/>
    </location>
</feature>
<dbReference type="AlphaFoldDB" id="A0A369K1B0"/>
<dbReference type="FunFam" id="1.20.120.1630:FF:000009">
    <property type="entry name" value="C-14 sterol reductase"/>
    <property type="match status" value="1"/>
</dbReference>
<keyword evidence="4" id="KW-0444">Lipid biosynthesis</keyword>
<feature type="transmembrane region" description="Helical" evidence="20">
    <location>
        <begin position="278"/>
        <end position="296"/>
    </location>
</feature>
<evidence type="ECO:0000256" key="13">
    <source>
        <dbReference type="ARBA" id="ARBA00023166"/>
    </source>
</evidence>
<feature type="transmembrane region" description="Helical" evidence="20">
    <location>
        <begin position="151"/>
        <end position="172"/>
    </location>
</feature>
<evidence type="ECO:0000256" key="1">
    <source>
        <dbReference type="ARBA" id="ARBA00004141"/>
    </source>
</evidence>
<dbReference type="Proteomes" id="UP000076154">
    <property type="component" value="Unassembled WGS sequence"/>
</dbReference>
<evidence type="ECO:0000256" key="19">
    <source>
        <dbReference type="ARBA" id="ARBA00083315"/>
    </source>
</evidence>
<dbReference type="GO" id="GO:0006696">
    <property type="term" value="P:ergosterol biosynthetic process"/>
    <property type="evidence" value="ECO:0007669"/>
    <property type="project" value="TreeGrafter"/>
</dbReference>
<dbReference type="GO" id="GO:0005789">
    <property type="term" value="C:endoplasmic reticulum membrane"/>
    <property type="evidence" value="ECO:0007669"/>
    <property type="project" value="TreeGrafter"/>
</dbReference>
<keyword evidence="14" id="KW-0753">Steroid metabolism</keyword>
<keyword evidence="9" id="KW-0560">Oxidoreductase</keyword>
<evidence type="ECO:0000256" key="4">
    <source>
        <dbReference type="ARBA" id="ARBA00022516"/>
    </source>
</evidence>
<dbReference type="InterPro" id="IPR001171">
    <property type="entry name" value="ERG24_DHCR-like"/>
</dbReference>
<dbReference type="PANTHER" id="PTHR21257:SF52">
    <property type="entry name" value="DELTA(14)-STEROL REDUCTASE TM7SF2"/>
    <property type="match status" value="1"/>
</dbReference>
<feature type="transmembrane region" description="Helical" evidence="20">
    <location>
        <begin position="119"/>
        <end position="139"/>
    </location>
</feature>
<evidence type="ECO:0000256" key="20">
    <source>
        <dbReference type="SAM" id="Phobius"/>
    </source>
</evidence>
<gene>
    <name evidence="21" type="primary">erg24_1</name>
    <name evidence="21" type="ORF">Hypma_006710</name>
</gene>
<dbReference type="InParanoid" id="A0A369K1B0"/>
<evidence type="ECO:0000256" key="14">
    <source>
        <dbReference type="ARBA" id="ARBA00023221"/>
    </source>
</evidence>
<evidence type="ECO:0000256" key="12">
    <source>
        <dbReference type="ARBA" id="ARBA00023136"/>
    </source>
</evidence>
<accession>A0A369K1B0</accession>
<keyword evidence="7" id="KW-0752">Steroid biosynthesis</keyword>
<dbReference type="Pfam" id="PF01222">
    <property type="entry name" value="ERG4_ERG24"/>
    <property type="match status" value="1"/>
</dbReference>
<keyword evidence="12 20" id="KW-0472">Membrane</keyword>
<dbReference type="FunCoup" id="A0A369K1B0">
    <property type="interactions" value="156"/>
</dbReference>
<comment type="caution">
    <text evidence="21">The sequence shown here is derived from an EMBL/GenBank/DDBJ whole genome shotgun (WGS) entry which is preliminary data.</text>
</comment>
<evidence type="ECO:0000256" key="11">
    <source>
        <dbReference type="ARBA" id="ARBA00023098"/>
    </source>
</evidence>
<feature type="transmembrane region" description="Helical" evidence="20">
    <location>
        <begin position="241"/>
        <end position="258"/>
    </location>
</feature>